<accession>A0ABR7PGA3</accession>
<dbReference type="Proteomes" id="UP000736373">
    <property type="component" value="Unassembled WGS sequence"/>
</dbReference>
<organism evidence="1 2">
    <name type="scientific">Paraburkholderia podalyriae</name>
    <dbReference type="NCBI Taxonomy" id="1938811"/>
    <lineage>
        <taxon>Bacteria</taxon>
        <taxon>Pseudomonadati</taxon>
        <taxon>Pseudomonadota</taxon>
        <taxon>Betaproteobacteria</taxon>
        <taxon>Burkholderiales</taxon>
        <taxon>Burkholderiaceae</taxon>
        <taxon>Paraburkholderia</taxon>
    </lineage>
</organism>
<keyword evidence="2" id="KW-1185">Reference proteome</keyword>
<sequence length="111" mass="12275">MALWSIACVAAEPEVSIARWRVLEINEGTRHFVGVDERDLSGRVSSSIVAFDHENLRGQTLSGRVYQLVGNPGRSGNADYVWQRWCEVNEVKSFSDVTVQLLGGVADDNPI</sequence>
<evidence type="ECO:0000313" key="2">
    <source>
        <dbReference type="Proteomes" id="UP000736373"/>
    </source>
</evidence>
<protein>
    <submittedName>
        <fullName evidence="1">Uncharacterized protein</fullName>
    </submittedName>
</protein>
<proteinExistence type="predicted"/>
<comment type="caution">
    <text evidence="1">The sequence shown here is derived from an EMBL/GenBank/DDBJ whole genome shotgun (WGS) entry which is preliminary data.</text>
</comment>
<dbReference type="EMBL" id="VZQQ01000001">
    <property type="protein sequence ID" value="MBC8745337.1"/>
    <property type="molecule type" value="Genomic_DNA"/>
</dbReference>
<dbReference type="RefSeq" id="WP_187632487.1">
    <property type="nucleotide sequence ID" value="NZ_VZQQ01000001.1"/>
</dbReference>
<name>A0ABR7PGA3_9BURK</name>
<reference evidence="1 2" key="1">
    <citation type="submission" date="2019-09" db="EMBL/GenBank/DDBJ databases">
        <title>Paraburkholderia podalyriae sp. nov., A South African Podalyria-associated rhizobium.</title>
        <authorList>
            <person name="Mavima L."/>
            <person name="Beukes C.W."/>
            <person name="Palmer M."/>
            <person name="De Meyer S.E."/>
            <person name="James E.K."/>
            <person name="Maluk M."/>
            <person name="Avontuur J.R."/>
            <person name="Chan W.Y."/>
            <person name="Venter S.N."/>
            <person name="Steenkamp E.T."/>
        </authorList>
    </citation>
    <scope>NUCLEOTIDE SEQUENCE [LARGE SCALE GENOMIC DNA]</scope>
    <source>
        <strain evidence="1 2">WC7.3b</strain>
    </source>
</reference>
<gene>
    <name evidence="1" type="ORF">F6X42_01430</name>
</gene>
<evidence type="ECO:0000313" key="1">
    <source>
        <dbReference type="EMBL" id="MBC8745337.1"/>
    </source>
</evidence>